<dbReference type="STRING" id="1123291.SAMN04490355_100983"/>
<keyword evidence="3" id="KW-0472">Membrane</keyword>
<keyword evidence="6" id="KW-1185">Reference proteome</keyword>
<dbReference type="AlphaFoldDB" id="A0A1I4IU83"/>
<dbReference type="EMBL" id="FOTS01000009">
    <property type="protein sequence ID" value="SFL57326.1"/>
    <property type="molecule type" value="Genomic_DNA"/>
</dbReference>
<evidence type="ECO:0000256" key="1">
    <source>
        <dbReference type="ARBA" id="ARBA00004196"/>
    </source>
</evidence>
<dbReference type="Gene3D" id="2.40.30.170">
    <property type="match status" value="1"/>
</dbReference>
<keyword evidence="3" id="KW-1133">Transmembrane helix</keyword>
<name>A0A1I4IU83_9FIRM</name>
<keyword evidence="2" id="KW-0175">Coiled coil</keyword>
<reference evidence="6" key="1">
    <citation type="submission" date="2016-10" db="EMBL/GenBank/DDBJ databases">
        <authorList>
            <person name="Varghese N."/>
            <person name="Submissions S."/>
        </authorList>
    </citation>
    <scope>NUCLEOTIDE SEQUENCE [LARGE SCALE GENOMIC DNA]</scope>
    <source>
        <strain evidence="6">DSM 13327</strain>
    </source>
</reference>
<dbReference type="PANTHER" id="PTHR32347">
    <property type="entry name" value="EFFLUX SYSTEM COMPONENT YKNX-RELATED"/>
    <property type="match status" value="1"/>
</dbReference>
<evidence type="ECO:0000313" key="5">
    <source>
        <dbReference type="EMBL" id="SFL57326.1"/>
    </source>
</evidence>
<dbReference type="Gene3D" id="2.40.50.100">
    <property type="match status" value="1"/>
</dbReference>
<dbReference type="InterPro" id="IPR059052">
    <property type="entry name" value="HH_YbhG-like"/>
</dbReference>
<evidence type="ECO:0000259" key="4">
    <source>
        <dbReference type="Pfam" id="PF25881"/>
    </source>
</evidence>
<dbReference type="Pfam" id="PF25881">
    <property type="entry name" value="HH_YBHG"/>
    <property type="match status" value="1"/>
</dbReference>
<protein>
    <submittedName>
        <fullName evidence="5">HlyD family secretion protein</fullName>
    </submittedName>
</protein>
<dbReference type="Proteomes" id="UP000199520">
    <property type="component" value="Unassembled WGS sequence"/>
</dbReference>
<evidence type="ECO:0000256" key="2">
    <source>
        <dbReference type="ARBA" id="ARBA00023054"/>
    </source>
</evidence>
<dbReference type="SUPFAM" id="SSF111369">
    <property type="entry name" value="HlyD-like secretion proteins"/>
    <property type="match status" value="2"/>
</dbReference>
<dbReference type="InterPro" id="IPR050465">
    <property type="entry name" value="UPF0194_transport"/>
</dbReference>
<dbReference type="Gene3D" id="1.10.287.470">
    <property type="entry name" value="Helix hairpin bin"/>
    <property type="match status" value="1"/>
</dbReference>
<dbReference type="RefSeq" id="WP_090934200.1">
    <property type="nucleotide sequence ID" value="NZ_FOTS01000009.1"/>
</dbReference>
<gene>
    <name evidence="5" type="ORF">SAMN04490355_100983</name>
</gene>
<evidence type="ECO:0000256" key="3">
    <source>
        <dbReference type="SAM" id="Phobius"/>
    </source>
</evidence>
<keyword evidence="3" id="KW-0812">Transmembrane</keyword>
<dbReference type="OrthoDB" id="164087at2"/>
<dbReference type="GO" id="GO:0030313">
    <property type="term" value="C:cell envelope"/>
    <property type="evidence" value="ECO:0007669"/>
    <property type="project" value="UniProtKB-SubCell"/>
</dbReference>
<dbReference type="PANTHER" id="PTHR32347:SF23">
    <property type="entry name" value="BLL5650 PROTEIN"/>
    <property type="match status" value="1"/>
</dbReference>
<sequence>MNNELQRGFLMNLNSKGKKWTAVVLMVMILAAGGGYYAFHRESTPTQQPVLPPVKASNKVVAEGKVIPVKYSVLSFSVSGIISEILVAEGDKVEAGQVLVRLDSRELKAKSQSDLAELAKAEASHSKTSAGLRLQEVMMKQAVMEQNRASSEEAKANFERTKRLFEQGAVSGQQLDKDKTAYLKALAELRQAEADLDMAKAGSRSEDIAVSAADVATAKAKLLGTQESIVLTELRAPFSGTIASIDLKVGEFVSIDPAKRDENVEITDNDNIQLADLSKWQIKTTDLTEINIARIKQGAEVKITFDAIPGLELPGKVTRIRPFGEKKRGDMTYAVFIEPLHMDERMRWNMTASVSIDAS</sequence>
<proteinExistence type="predicted"/>
<evidence type="ECO:0000313" key="6">
    <source>
        <dbReference type="Proteomes" id="UP000199520"/>
    </source>
</evidence>
<feature type="transmembrane region" description="Helical" evidence="3">
    <location>
        <begin position="20"/>
        <end position="39"/>
    </location>
</feature>
<feature type="domain" description="YbhG-like alpha-helical hairpin" evidence="4">
    <location>
        <begin position="115"/>
        <end position="222"/>
    </location>
</feature>
<accession>A0A1I4IU83</accession>
<comment type="subcellular location">
    <subcellularLocation>
        <location evidence="1">Cell envelope</location>
    </subcellularLocation>
</comment>
<organism evidence="5 6">
    <name type="scientific">Pelosinus propionicus DSM 13327</name>
    <dbReference type="NCBI Taxonomy" id="1123291"/>
    <lineage>
        <taxon>Bacteria</taxon>
        <taxon>Bacillati</taxon>
        <taxon>Bacillota</taxon>
        <taxon>Negativicutes</taxon>
        <taxon>Selenomonadales</taxon>
        <taxon>Sporomusaceae</taxon>
        <taxon>Pelosinus</taxon>
    </lineage>
</organism>